<sequence>MNFFKRAIRSVTRQKSKSLILFAVIFILGNILAGSVIIQQSTQNVEKTTKEQMGAIATVGIDWGNTKIQKELESITGADYSALTEKTIQKIAASPYVKNYDYSEQTGFESKLLKTYDPTADKKNEDKETSDSDGNVAYANNYISIRGVQDPKMMDITLGKIKLAEGSVFTADDVKKGSNVVLISKKFADKNGLHVGDEMTIDQNTQGLGDMDTDNAESKPEDSKSFNTKVKVVGTYDVLEAVQKKTGQSGKASSGSVVHAAAVPYGTGQEAFDFENYNTLYMPNKTVYTMEQGFRQMLMTDYPDMMAGMTEEDAEVASRPYYIPIFQLKSVDDLEKFKADTKPLLPKYFSVMAATDEFDNIAGQFNKLSKIAKAVIIAAVLLSIVLILLVILLFMRDRKRELGIYLSLGDKKSNVILQIMVEVLTVAVVALVISLITGKFLGSFASEAFLSSDSGQAATAGMSGNMMSASAIFSTGVAVDATTIADNYVVSFTPFYIVTYLLAGLGTVIVSVLLSTLYIFKLKPKKILLG</sequence>
<feature type="domain" description="MacB-like periplasmic core" evidence="9">
    <location>
        <begin position="22"/>
        <end position="272"/>
    </location>
</feature>
<evidence type="ECO:0000256" key="4">
    <source>
        <dbReference type="ARBA" id="ARBA00022989"/>
    </source>
</evidence>
<dbReference type="OrthoDB" id="9812886at2"/>
<evidence type="ECO:0000256" key="5">
    <source>
        <dbReference type="ARBA" id="ARBA00023136"/>
    </source>
</evidence>
<name>A0A224X0N1_9LACT</name>
<dbReference type="AlphaFoldDB" id="A0A224X0N1"/>
<proteinExistence type="predicted"/>
<evidence type="ECO:0000259" key="8">
    <source>
        <dbReference type="Pfam" id="PF02687"/>
    </source>
</evidence>
<feature type="transmembrane region" description="Helical" evidence="7">
    <location>
        <begin position="495"/>
        <end position="520"/>
    </location>
</feature>
<gene>
    <name evidence="10" type="ORF">RsY01_1380</name>
</gene>
<keyword evidence="3 7" id="KW-0812">Transmembrane</keyword>
<evidence type="ECO:0000256" key="1">
    <source>
        <dbReference type="ARBA" id="ARBA00004651"/>
    </source>
</evidence>
<evidence type="ECO:0000259" key="9">
    <source>
        <dbReference type="Pfam" id="PF12704"/>
    </source>
</evidence>
<accession>A0A224X0N1</accession>
<dbReference type="RefSeq" id="WP_094784823.1">
    <property type="nucleotide sequence ID" value="NZ_BEDT01000003.1"/>
</dbReference>
<dbReference type="InterPro" id="IPR003838">
    <property type="entry name" value="ABC3_permease_C"/>
</dbReference>
<reference evidence="11" key="1">
    <citation type="submission" date="2017-08" db="EMBL/GenBank/DDBJ databases">
        <title>Draft genome sequence of Lactococcus sp. strain Rs-Y01, isolated from the gut of the lower termite Reticulitermes speratus.</title>
        <authorList>
            <person name="Ohkuma M."/>
            <person name="Yuki M."/>
        </authorList>
    </citation>
    <scope>NUCLEOTIDE SEQUENCE [LARGE SCALE GENOMIC DNA]</scope>
    <source>
        <strain evidence="11">Rs-Y01</strain>
    </source>
</reference>
<dbReference type="GO" id="GO:0022857">
    <property type="term" value="F:transmembrane transporter activity"/>
    <property type="evidence" value="ECO:0007669"/>
    <property type="project" value="TreeGrafter"/>
</dbReference>
<keyword evidence="2" id="KW-1003">Cell membrane</keyword>
<evidence type="ECO:0000256" key="6">
    <source>
        <dbReference type="SAM" id="MobiDB-lite"/>
    </source>
</evidence>
<feature type="domain" description="ABC3 transporter permease C-terminal" evidence="8">
    <location>
        <begin position="375"/>
        <end position="524"/>
    </location>
</feature>
<feature type="region of interest" description="Disordered" evidence="6">
    <location>
        <begin position="203"/>
        <end position="224"/>
    </location>
</feature>
<evidence type="ECO:0000313" key="11">
    <source>
        <dbReference type="Proteomes" id="UP000218689"/>
    </source>
</evidence>
<feature type="transmembrane region" description="Helical" evidence="7">
    <location>
        <begin position="415"/>
        <end position="436"/>
    </location>
</feature>
<keyword evidence="11" id="KW-1185">Reference proteome</keyword>
<organism evidence="10 11">
    <name type="scientific">Pseudolactococcus reticulitermitis</name>
    <dbReference type="NCBI Taxonomy" id="2025039"/>
    <lineage>
        <taxon>Bacteria</taxon>
        <taxon>Bacillati</taxon>
        <taxon>Bacillota</taxon>
        <taxon>Bacilli</taxon>
        <taxon>Lactobacillales</taxon>
        <taxon>Streptococcaceae</taxon>
        <taxon>Pseudolactococcus</taxon>
    </lineage>
</organism>
<dbReference type="EMBL" id="BEDT01000003">
    <property type="protein sequence ID" value="GAX47777.1"/>
    <property type="molecule type" value="Genomic_DNA"/>
</dbReference>
<keyword evidence="4 7" id="KW-1133">Transmembrane helix</keyword>
<comment type="subcellular location">
    <subcellularLocation>
        <location evidence="1">Cell membrane</location>
        <topology evidence="1">Multi-pass membrane protein</topology>
    </subcellularLocation>
</comment>
<protein>
    <recommendedName>
        <fullName evidence="12">ABC3 transporter permease protein domain-containing protein</fullName>
    </recommendedName>
</protein>
<dbReference type="Pfam" id="PF02687">
    <property type="entry name" value="FtsX"/>
    <property type="match status" value="1"/>
</dbReference>
<dbReference type="Pfam" id="PF12704">
    <property type="entry name" value="MacB_PCD"/>
    <property type="match status" value="1"/>
</dbReference>
<dbReference type="InterPro" id="IPR050250">
    <property type="entry name" value="Macrolide_Exporter_MacB"/>
</dbReference>
<dbReference type="InterPro" id="IPR025857">
    <property type="entry name" value="MacB_PCD"/>
</dbReference>
<dbReference type="GO" id="GO:0005886">
    <property type="term" value="C:plasma membrane"/>
    <property type="evidence" value="ECO:0007669"/>
    <property type="project" value="UniProtKB-SubCell"/>
</dbReference>
<evidence type="ECO:0000256" key="7">
    <source>
        <dbReference type="SAM" id="Phobius"/>
    </source>
</evidence>
<evidence type="ECO:0000256" key="2">
    <source>
        <dbReference type="ARBA" id="ARBA00022475"/>
    </source>
</evidence>
<evidence type="ECO:0000256" key="3">
    <source>
        <dbReference type="ARBA" id="ARBA00022692"/>
    </source>
</evidence>
<dbReference type="Proteomes" id="UP000218689">
    <property type="component" value="Unassembled WGS sequence"/>
</dbReference>
<dbReference type="PANTHER" id="PTHR30572:SF9">
    <property type="entry name" value="ABC TRANSPORTER PERMEASE PROTEIN"/>
    <property type="match status" value="1"/>
</dbReference>
<evidence type="ECO:0000313" key="10">
    <source>
        <dbReference type="EMBL" id="GAX47777.1"/>
    </source>
</evidence>
<dbReference type="PANTHER" id="PTHR30572">
    <property type="entry name" value="MEMBRANE COMPONENT OF TRANSPORTER-RELATED"/>
    <property type="match status" value="1"/>
</dbReference>
<feature type="transmembrane region" description="Helical" evidence="7">
    <location>
        <begin position="374"/>
        <end position="394"/>
    </location>
</feature>
<keyword evidence="5 7" id="KW-0472">Membrane</keyword>
<evidence type="ECO:0008006" key="12">
    <source>
        <dbReference type="Google" id="ProtNLM"/>
    </source>
</evidence>
<comment type="caution">
    <text evidence="10">The sequence shown here is derived from an EMBL/GenBank/DDBJ whole genome shotgun (WGS) entry which is preliminary data.</text>
</comment>